<keyword evidence="5 6" id="KW-0408">Iron</keyword>
<evidence type="ECO:0000313" key="9">
    <source>
        <dbReference type="Proteomes" id="UP000380867"/>
    </source>
</evidence>
<comment type="similarity">
    <text evidence="1 6">Belongs to the polypeptide deformylase family.</text>
</comment>
<comment type="cofactor">
    <cofactor evidence="6">
        <name>Fe(2+)</name>
        <dbReference type="ChEBI" id="CHEBI:29033"/>
    </cofactor>
    <text evidence="6">Binds 1 Fe(2+) ion.</text>
</comment>
<gene>
    <name evidence="6 8" type="primary">def</name>
    <name evidence="8" type="ORF">ESP70_001635</name>
</gene>
<reference evidence="8" key="1">
    <citation type="submission" date="2019-09" db="EMBL/GenBank/DDBJ databases">
        <authorList>
            <person name="Li J."/>
        </authorList>
    </citation>
    <scope>NUCLEOTIDE SEQUENCE [LARGE SCALE GENOMIC DNA]</scope>
    <source>
        <strain evidence="8">JCM 14732</strain>
    </source>
</reference>
<proteinExistence type="inferred from homology"/>
<feature type="binding site" evidence="6">
    <location>
        <position position="186"/>
    </location>
    <ligand>
        <name>Fe cation</name>
        <dbReference type="ChEBI" id="CHEBI:24875"/>
    </ligand>
</feature>
<evidence type="ECO:0000256" key="6">
    <source>
        <dbReference type="HAMAP-Rule" id="MF_00163"/>
    </source>
</evidence>
<comment type="caution">
    <text evidence="8">The sequence shown here is derived from an EMBL/GenBank/DDBJ whole genome shotgun (WGS) entry which is preliminary data.</text>
</comment>
<dbReference type="GO" id="GO:0006412">
    <property type="term" value="P:translation"/>
    <property type="evidence" value="ECO:0007669"/>
    <property type="project" value="UniProtKB-UniRule"/>
</dbReference>
<dbReference type="GO" id="GO:0042586">
    <property type="term" value="F:peptide deformylase activity"/>
    <property type="evidence" value="ECO:0007669"/>
    <property type="project" value="UniProtKB-UniRule"/>
</dbReference>
<dbReference type="FunFam" id="3.90.45.10:FF:000004">
    <property type="entry name" value="Peptide deformylase"/>
    <property type="match status" value="1"/>
</dbReference>
<dbReference type="Pfam" id="PF01327">
    <property type="entry name" value="Pep_deformylase"/>
    <property type="match status" value="1"/>
</dbReference>
<dbReference type="InterPro" id="IPR036821">
    <property type="entry name" value="Peptide_deformylase_sf"/>
</dbReference>
<dbReference type="Gene3D" id="3.90.45.10">
    <property type="entry name" value="Peptide deformylase"/>
    <property type="match status" value="1"/>
</dbReference>
<organism evidence="8 9">
    <name type="scientific">Aeromicrobium ginsengisoli</name>
    <dbReference type="NCBI Taxonomy" id="363867"/>
    <lineage>
        <taxon>Bacteria</taxon>
        <taxon>Bacillati</taxon>
        <taxon>Actinomycetota</taxon>
        <taxon>Actinomycetes</taxon>
        <taxon>Propionibacteriales</taxon>
        <taxon>Nocardioidaceae</taxon>
        <taxon>Aeromicrobium</taxon>
    </lineage>
</organism>
<protein>
    <recommendedName>
        <fullName evidence="6">Peptide deformylase</fullName>
        <shortName evidence="6">PDF</shortName>
        <ecNumber evidence="6">3.5.1.88</ecNumber>
    </recommendedName>
    <alternativeName>
        <fullName evidence="6">Polypeptide deformylase</fullName>
    </alternativeName>
</protein>
<keyword evidence="9" id="KW-1185">Reference proteome</keyword>
<dbReference type="SUPFAM" id="SSF56420">
    <property type="entry name" value="Peptide deformylase"/>
    <property type="match status" value="1"/>
</dbReference>
<feature type="compositionally biased region" description="Polar residues" evidence="7">
    <location>
        <begin position="1"/>
        <end position="10"/>
    </location>
</feature>
<dbReference type="CDD" id="cd00487">
    <property type="entry name" value="Pep_deformylase"/>
    <property type="match status" value="1"/>
</dbReference>
<name>A0A5M4FH43_9ACTN</name>
<keyword evidence="4 6" id="KW-0648">Protein biosynthesis</keyword>
<evidence type="ECO:0000256" key="7">
    <source>
        <dbReference type="SAM" id="MobiDB-lite"/>
    </source>
</evidence>
<feature type="binding site" evidence="6">
    <location>
        <position position="182"/>
    </location>
    <ligand>
        <name>Fe cation</name>
        <dbReference type="ChEBI" id="CHEBI:24875"/>
    </ligand>
</feature>
<evidence type="ECO:0000256" key="1">
    <source>
        <dbReference type="ARBA" id="ARBA00010759"/>
    </source>
</evidence>
<evidence type="ECO:0000256" key="2">
    <source>
        <dbReference type="ARBA" id="ARBA00022723"/>
    </source>
</evidence>
<dbReference type="EMBL" id="SDPQ02000001">
    <property type="protein sequence ID" value="KAA1399494.1"/>
    <property type="molecule type" value="Genomic_DNA"/>
</dbReference>
<sequence length="232" mass="25467">MVSELTSQDQRLPRLGGSVALSSPERRSPEPVPASQSRPLPGGGSVRPITRWGTPVMHRELEDVTVFDDELETLVKDMVATMYAAKGVGLAANQVGVDLKVFVFDCPDDDNNQITGVVCNPVLHLPEGKDRNLEDEDEGCLSLPGAFTSCARPDRAHVTGVDQTGAPVEFVGDGLLARCLQHETDHLFGTVFGDRLPERSRKKLYKQHQELADNYPEDWPITVLVDDPVIDR</sequence>
<accession>A0A5M4FH43</accession>
<dbReference type="HAMAP" id="MF_00163">
    <property type="entry name" value="Pep_deformylase"/>
    <property type="match status" value="1"/>
</dbReference>
<comment type="catalytic activity">
    <reaction evidence="6">
        <text>N-terminal N-formyl-L-methionyl-[peptide] + H2O = N-terminal L-methionyl-[peptide] + formate</text>
        <dbReference type="Rhea" id="RHEA:24420"/>
        <dbReference type="Rhea" id="RHEA-COMP:10639"/>
        <dbReference type="Rhea" id="RHEA-COMP:10640"/>
        <dbReference type="ChEBI" id="CHEBI:15377"/>
        <dbReference type="ChEBI" id="CHEBI:15740"/>
        <dbReference type="ChEBI" id="CHEBI:49298"/>
        <dbReference type="ChEBI" id="CHEBI:64731"/>
        <dbReference type="EC" id="3.5.1.88"/>
    </reaction>
</comment>
<feature type="active site" evidence="6">
    <location>
        <position position="183"/>
    </location>
</feature>
<feature type="region of interest" description="Disordered" evidence="7">
    <location>
        <begin position="1"/>
        <end position="51"/>
    </location>
</feature>
<keyword evidence="2 6" id="KW-0479">Metal-binding</keyword>
<dbReference type="InterPro" id="IPR023635">
    <property type="entry name" value="Peptide_deformylase"/>
</dbReference>
<dbReference type="EC" id="3.5.1.88" evidence="6"/>
<evidence type="ECO:0000256" key="4">
    <source>
        <dbReference type="ARBA" id="ARBA00022917"/>
    </source>
</evidence>
<dbReference type="NCBIfam" id="TIGR00079">
    <property type="entry name" value="pept_deformyl"/>
    <property type="match status" value="1"/>
</dbReference>
<comment type="function">
    <text evidence="6">Removes the formyl group from the N-terminal Met of newly synthesized proteins. Requires at least a dipeptide for an efficient rate of reaction. N-terminal L-methionine is a prerequisite for activity but the enzyme has broad specificity at other positions.</text>
</comment>
<dbReference type="GO" id="GO:0046872">
    <property type="term" value="F:metal ion binding"/>
    <property type="evidence" value="ECO:0007669"/>
    <property type="project" value="UniProtKB-KW"/>
</dbReference>
<evidence type="ECO:0000256" key="5">
    <source>
        <dbReference type="ARBA" id="ARBA00023004"/>
    </source>
</evidence>
<evidence type="ECO:0000256" key="3">
    <source>
        <dbReference type="ARBA" id="ARBA00022801"/>
    </source>
</evidence>
<dbReference type="Proteomes" id="UP000380867">
    <property type="component" value="Unassembled WGS sequence"/>
</dbReference>
<evidence type="ECO:0000313" key="8">
    <source>
        <dbReference type="EMBL" id="KAA1399494.1"/>
    </source>
</evidence>
<dbReference type="AlphaFoldDB" id="A0A5M4FH43"/>
<feature type="binding site" evidence="6">
    <location>
        <position position="140"/>
    </location>
    <ligand>
        <name>Fe cation</name>
        <dbReference type="ChEBI" id="CHEBI:24875"/>
    </ligand>
</feature>
<dbReference type="NCBIfam" id="NF001159">
    <property type="entry name" value="PRK00150.1-3"/>
    <property type="match status" value="1"/>
</dbReference>
<dbReference type="PANTHER" id="PTHR10458">
    <property type="entry name" value="PEPTIDE DEFORMYLASE"/>
    <property type="match status" value="1"/>
</dbReference>
<dbReference type="PRINTS" id="PR01576">
    <property type="entry name" value="PDEFORMYLASE"/>
</dbReference>
<dbReference type="PANTHER" id="PTHR10458:SF2">
    <property type="entry name" value="PEPTIDE DEFORMYLASE, MITOCHONDRIAL"/>
    <property type="match status" value="1"/>
</dbReference>
<dbReference type="OrthoDB" id="9804313at2"/>
<keyword evidence="3 6" id="KW-0378">Hydrolase</keyword>